<keyword evidence="2" id="KW-1185">Reference proteome</keyword>
<name>A0ACC0ZL72_9ROSI</name>
<dbReference type="Proteomes" id="UP001163603">
    <property type="component" value="Chromosome 1"/>
</dbReference>
<sequence length="776" mass="86555">MGGLCSKPTPVEDSRESPRERLHQKGSLNKHVSSSRREEIVGSKDRLENNDVKVMLIDKKVNGSNRYYDNHGIETINIDDQIERKKMIQEQIERKKMIDDQIEKKRIENCQVTVINHPSMGRLPKAAEAEQVAAGWPSWLAAAAGDAIKGWIPRRANTFEKLDKIGQGTYSSVYRARDVIHDKIVALKKVRFDKNDPESVKFMAREIAILRKLDHPNIIKLEGLITSQTACSLYLVFEYMEHDLMGLASLPGMKFTEPQVKCYMKQLLSGLEHCHSHGVLHRDIKGSNLLIDNNGVLKIADFGLATFFNPKDSSPMTSRVVTLWYRPPELLLGASHYGVAVDLWSAGCILGELFTRKPILPGKTEVPCLGIHFASSCITLKHVDFMPRIVKQKNRDHEALGHRLCNTVEQLHRIFKLCGSPSEDYWRKSKLPYSTVFKPVQPYRKRVAETFKDFPATALGLMETLLSVDPALRGTAAFALNNEFFTTQPFACDPSRLPKYPPSKEIDAKLRDEELRRQVAAGGRGHKIDLESSRSKESWAGPAATSKAEVALMTQRGLHSSTKGRNEMFMSRKEAAFAANKQTQGLQEPSTDFYGHQRKKVSHSGPLGHGAAWEKVGKRPDIPTTVSTRSNLSTLSGLVATRTGSTEDFRENSGSSQQGAVRPVGRSQGSFRELSTGKQDCRQSIRKVGESPQGGVGNGIVKEASLHGRGPRGNKIYVSGPLLPSHNVDQLLKEHDQKIQEFARRARLEKKTKPPKTHALGIQPPDNSTFVSMART</sequence>
<gene>
    <name evidence="1" type="ORF">Pint_02256</name>
</gene>
<evidence type="ECO:0000313" key="2">
    <source>
        <dbReference type="Proteomes" id="UP001163603"/>
    </source>
</evidence>
<dbReference type="EMBL" id="CM047736">
    <property type="protein sequence ID" value="KAJ0054010.1"/>
    <property type="molecule type" value="Genomic_DNA"/>
</dbReference>
<protein>
    <submittedName>
        <fullName evidence="1">Uncharacterized protein</fullName>
    </submittedName>
</protein>
<organism evidence="1 2">
    <name type="scientific">Pistacia integerrima</name>
    <dbReference type="NCBI Taxonomy" id="434235"/>
    <lineage>
        <taxon>Eukaryota</taxon>
        <taxon>Viridiplantae</taxon>
        <taxon>Streptophyta</taxon>
        <taxon>Embryophyta</taxon>
        <taxon>Tracheophyta</taxon>
        <taxon>Spermatophyta</taxon>
        <taxon>Magnoliopsida</taxon>
        <taxon>eudicotyledons</taxon>
        <taxon>Gunneridae</taxon>
        <taxon>Pentapetalae</taxon>
        <taxon>rosids</taxon>
        <taxon>malvids</taxon>
        <taxon>Sapindales</taxon>
        <taxon>Anacardiaceae</taxon>
        <taxon>Pistacia</taxon>
    </lineage>
</organism>
<comment type="caution">
    <text evidence="1">The sequence shown here is derived from an EMBL/GenBank/DDBJ whole genome shotgun (WGS) entry which is preliminary data.</text>
</comment>
<accession>A0ACC0ZL72</accession>
<reference evidence="2" key="1">
    <citation type="journal article" date="2023" name="G3 (Bethesda)">
        <title>Genome assembly and association tests identify interacting loci associated with vigor, precocity, and sex in interspecific pistachio rootstocks.</title>
        <authorList>
            <person name="Palmer W."/>
            <person name="Jacygrad E."/>
            <person name="Sagayaradj S."/>
            <person name="Cavanaugh K."/>
            <person name="Han R."/>
            <person name="Bertier L."/>
            <person name="Beede B."/>
            <person name="Kafkas S."/>
            <person name="Golino D."/>
            <person name="Preece J."/>
            <person name="Michelmore R."/>
        </authorList>
    </citation>
    <scope>NUCLEOTIDE SEQUENCE [LARGE SCALE GENOMIC DNA]</scope>
</reference>
<evidence type="ECO:0000313" key="1">
    <source>
        <dbReference type="EMBL" id="KAJ0054010.1"/>
    </source>
</evidence>
<proteinExistence type="predicted"/>